<keyword evidence="5" id="KW-0472">Membrane</keyword>
<keyword evidence="1 6" id="KW-0732">Signal</keyword>
<feature type="chain" id="PRO_5018674847" evidence="6">
    <location>
        <begin position="22"/>
        <end position="540"/>
    </location>
</feature>
<feature type="signal peptide" evidence="6">
    <location>
        <begin position="1"/>
        <end position="21"/>
    </location>
</feature>
<keyword evidence="5" id="KW-1133">Transmembrane helix</keyword>
<dbReference type="InterPro" id="IPR013106">
    <property type="entry name" value="Ig_V-set"/>
</dbReference>
<proteinExistence type="predicted"/>
<evidence type="ECO:0000256" key="3">
    <source>
        <dbReference type="ARBA" id="ARBA00023180"/>
    </source>
</evidence>
<dbReference type="InterPro" id="IPR003598">
    <property type="entry name" value="Ig_sub2"/>
</dbReference>
<reference evidence="8" key="2">
    <citation type="submission" date="2025-09" db="UniProtKB">
        <authorList>
            <consortium name="Ensembl"/>
        </authorList>
    </citation>
    <scope>IDENTIFICATION</scope>
</reference>
<protein>
    <submittedName>
        <fullName evidence="8">Carcinoembryonic antigen-related cell adhesion molecule 5-like</fullName>
    </submittedName>
</protein>
<keyword evidence="5" id="KW-0812">Transmembrane</keyword>
<dbReference type="Proteomes" id="UP000261640">
    <property type="component" value="Unplaced"/>
</dbReference>
<dbReference type="InterPro" id="IPR036179">
    <property type="entry name" value="Ig-like_dom_sf"/>
</dbReference>
<sequence length="540" mass="57612">MDPFPVKSLLFLLFSVGCCAAQRVLPPGPVDAVLGKDVTFQTLVNKPDYAFIVWNFNNGKEQINVATASATGVKVHTLYTDRVSMNRTTGSMTLKAVKTEDSGLYGISIISPDGTTQTAEIQLRVLKPVSDVVIKANLPEAIEHNSTVVLTCSAKGSFLKFTWTNNTVPIVADGSRLTLKEDAESSTLTITGVFRTDLVGPIVCTASNNVEKDKSAPFSLTVYYGPDTVTVSPPNTPEFIRSDSNFSLSCSALSSPPATYTWYHNQQVIETAGAVLSMKVLKAQGLGKQLEQYTCRAQNAKTQRIVPSPAVTFAVMEVISGVTVTGPTVPLIAGNSTANVSCQATAGTVKSRKWMKDGKPLTASPPHLVFSADSSSLMIVPLQKEDRGEYTCHLENPVSTDKASYKMVVNFGPEAATVTGEKAVEVNKDVTLTCTASSFPPANFTWKFNDTLTGVKAAQYVIHEATDTNTGTYTCEAYNAVTGKTSTYTHKLAVKAPGTLDKGLSDGAIAGIVIAILVAIAAAIAVIFYCRQKVPIESPY</sequence>
<feature type="domain" description="Ig-like" evidence="7">
    <location>
        <begin position="309"/>
        <end position="410"/>
    </location>
</feature>
<dbReference type="AlphaFoldDB" id="A0A3Q3SVI6"/>
<evidence type="ECO:0000256" key="1">
    <source>
        <dbReference type="ARBA" id="ARBA00022729"/>
    </source>
</evidence>
<keyword evidence="3" id="KW-0325">Glycoprotein</keyword>
<dbReference type="InterPro" id="IPR052598">
    <property type="entry name" value="IgSF_CEA-related"/>
</dbReference>
<dbReference type="InterPro" id="IPR007110">
    <property type="entry name" value="Ig-like_dom"/>
</dbReference>
<feature type="domain" description="Ig-like" evidence="7">
    <location>
        <begin position="413"/>
        <end position="493"/>
    </location>
</feature>
<dbReference type="PROSITE" id="PS51257">
    <property type="entry name" value="PROKAR_LIPOPROTEIN"/>
    <property type="match status" value="1"/>
</dbReference>
<dbReference type="Pfam" id="PF07679">
    <property type="entry name" value="I-set"/>
    <property type="match status" value="2"/>
</dbReference>
<dbReference type="InterPro" id="IPR003599">
    <property type="entry name" value="Ig_sub"/>
</dbReference>
<evidence type="ECO:0000256" key="5">
    <source>
        <dbReference type="SAM" id="Phobius"/>
    </source>
</evidence>
<accession>A0A3Q3SVI6</accession>
<dbReference type="SMART" id="SM00409">
    <property type="entry name" value="IG"/>
    <property type="match status" value="4"/>
</dbReference>
<evidence type="ECO:0000256" key="6">
    <source>
        <dbReference type="SAM" id="SignalP"/>
    </source>
</evidence>
<dbReference type="RefSeq" id="XP_026155828.1">
    <property type="nucleotide sequence ID" value="XM_026300043.1"/>
</dbReference>
<reference evidence="8" key="1">
    <citation type="submission" date="2025-08" db="UniProtKB">
        <authorList>
            <consortium name="Ensembl"/>
        </authorList>
    </citation>
    <scope>IDENTIFICATION</scope>
</reference>
<dbReference type="FunCoup" id="A0A3Q3SVI6">
    <property type="interactions" value="247"/>
</dbReference>
<evidence type="ECO:0000259" key="7">
    <source>
        <dbReference type="PROSITE" id="PS50835"/>
    </source>
</evidence>
<dbReference type="Pfam" id="PF07686">
    <property type="entry name" value="V-set"/>
    <property type="match status" value="1"/>
</dbReference>
<organism evidence="8 9">
    <name type="scientific">Mastacembelus armatus</name>
    <name type="common">zig-zag eel</name>
    <dbReference type="NCBI Taxonomy" id="205130"/>
    <lineage>
        <taxon>Eukaryota</taxon>
        <taxon>Metazoa</taxon>
        <taxon>Chordata</taxon>
        <taxon>Craniata</taxon>
        <taxon>Vertebrata</taxon>
        <taxon>Euteleostomi</taxon>
        <taxon>Actinopterygii</taxon>
        <taxon>Neopterygii</taxon>
        <taxon>Teleostei</taxon>
        <taxon>Neoteleostei</taxon>
        <taxon>Acanthomorphata</taxon>
        <taxon>Anabantaria</taxon>
        <taxon>Synbranchiformes</taxon>
        <taxon>Mastacembelidae</taxon>
        <taxon>Mastacembelus</taxon>
    </lineage>
</organism>
<dbReference type="PROSITE" id="PS50835">
    <property type="entry name" value="IG_LIKE"/>
    <property type="match status" value="4"/>
</dbReference>
<dbReference type="OrthoDB" id="6353782at2759"/>
<dbReference type="InterPro" id="IPR013098">
    <property type="entry name" value="Ig_I-set"/>
</dbReference>
<dbReference type="GeneID" id="113126169"/>
<name>A0A3Q3SVI6_9TELE</name>
<keyword evidence="4" id="KW-0393">Immunoglobulin domain</keyword>
<dbReference type="SUPFAM" id="SSF48726">
    <property type="entry name" value="Immunoglobulin"/>
    <property type="match status" value="4"/>
</dbReference>
<evidence type="ECO:0000256" key="2">
    <source>
        <dbReference type="ARBA" id="ARBA00023157"/>
    </source>
</evidence>
<dbReference type="InParanoid" id="A0A3Q3SVI6"/>
<feature type="domain" description="Ig-like" evidence="7">
    <location>
        <begin position="226"/>
        <end position="306"/>
    </location>
</feature>
<evidence type="ECO:0000313" key="9">
    <source>
        <dbReference type="Proteomes" id="UP000261640"/>
    </source>
</evidence>
<dbReference type="PANTHER" id="PTHR44337:SF17">
    <property type="entry name" value="CARCINOEMBRYONIC ANTIGEN-RELATED CELL ADHESION MOLECULE 5 ISOFORM X1"/>
    <property type="match status" value="1"/>
</dbReference>
<dbReference type="STRING" id="205130.ENSMAMP00000031355"/>
<keyword evidence="9" id="KW-1185">Reference proteome</keyword>
<dbReference type="SMART" id="SM00408">
    <property type="entry name" value="IGc2"/>
    <property type="match status" value="3"/>
</dbReference>
<dbReference type="Gene3D" id="2.60.40.10">
    <property type="entry name" value="Immunoglobulins"/>
    <property type="match status" value="5"/>
</dbReference>
<evidence type="ECO:0000256" key="4">
    <source>
        <dbReference type="ARBA" id="ARBA00023319"/>
    </source>
</evidence>
<feature type="domain" description="Ig-like" evidence="7">
    <location>
        <begin position="128"/>
        <end position="221"/>
    </location>
</feature>
<evidence type="ECO:0000313" key="8">
    <source>
        <dbReference type="Ensembl" id="ENSMAMP00000031355.1"/>
    </source>
</evidence>
<feature type="transmembrane region" description="Helical" evidence="5">
    <location>
        <begin position="508"/>
        <end position="530"/>
    </location>
</feature>
<keyword evidence="2" id="KW-1015">Disulfide bond</keyword>
<dbReference type="Ensembl" id="ENSMAMT00000032173.2">
    <property type="protein sequence ID" value="ENSMAMP00000031355.1"/>
    <property type="gene ID" value="ENSMAMG00000021107.2"/>
</dbReference>
<dbReference type="PANTHER" id="PTHR44337">
    <property type="entry name" value="CARCINOEMBRYONIC ANTIGEN-RELATED CELL ADHESION MOLECULE 8"/>
    <property type="match status" value="1"/>
</dbReference>
<dbReference type="InterPro" id="IPR013783">
    <property type="entry name" value="Ig-like_fold"/>
</dbReference>
<dbReference type="CDD" id="cd00096">
    <property type="entry name" value="Ig"/>
    <property type="match status" value="1"/>
</dbReference>
<dbReference type="GeneTree" id="ENSGT01100000263479"/>
<dbReference type="Pfam" id="PF13895">
    <property type="entry name" value="Ig_2"/>
    <property type="match status" value="2"/>
</dbReference>